<keyword evidence="2" id="KW-0969">Cilium</keyword>
<dbReference type="Pfam" id="PF00700">
    <property type="entry name" value="Flagellin_C"/>
    <property type="match status" value="1"/>
</dbReference>
<evidence type="ECO:0000259" key="1">
    <source>
        <dbReference type="Pfam" id="PF00700"/>
    </source>
</evidence>
<sequence>MKINSMGDGARSYVMQSQNTSLKQQLQRLTLEISTGQIADIRDIAAGNTEYLNDLERSLGKLESYSLATLEAGQFAGGVQTALTHISAVNSSFQATLLTASNTGYGDTSTIIIQEAKTALGQVIGALNTSLGGRTIFSGTATGTSPVASSEELLSALRGAMAGAGSVDDMLAAAQAWFADPAGFSTLGYLGSDKSLAPVSLSDEEAAQFELRADNPALRDTLLNLTVAALADDPALGLTRAQQGELFQKTAVNTLNSNAAIIDLQSMVGYSEHQIEALSVQQSTQRTTIELARSELLSIDPYQAATELEQVQFQLQSLYAITSRMSQLSLVNYL</sequence>
<proteinExistence type="predicted"/>
<feature type="domain" description="Flagellin C-terminal" evidence="1">
    <location>
        <begin position="260"/>
        <end position="334"/>
    </location>
</feature>
<dbReference type="Proteomes" id="UP000530268">
    <property type="component" value="Unassembled WGS sequence"/>
</dbReference>
<name>A0A7W6E4T3_9RHOB</name>
<dbReference type="SUPFAM" id="SSF64518">
    <property type="entry name" value="Phase 1 flagellin"/>
    <property type="match status" value="1"/>
</dbReference>
<dbReference type="EMBL" id="JACIEI010000005">
    <property type="protein sequence ID" value="MBB3994239.1"/>
    <property type="molecule type" value="Genomic_DNA"/>
</dbReference>
<gene>
    <name evidence="2" type="ORF">GGR95_001884</name>
</gene>
<organism evidence="2 3">
    <name type="scientific">Sulfitobacter undariae</name>
    <dbReference type="NCBI Taxonomy" id="1563671"/>
    <lineage>
        <taxon>Bacteria</taxon>
        <taxon>Pseudomonadati</taxon>
        <taxon>Pseudomonadota</taxon>
        <taxon>Alphaproteobacteria</taxon>
        <taxon>Rhodobacterales</taxon>
        <taxon>Roseobacteraceae</taxon>
        <taxon>Sulfitobacter</taxon>
    </lineage>
</organism>
<evidence type="ECO:0000313" key="2">
    <source>
        <dbReference type="EMBL" id="MBB3994239.1"/>
    </source>
</evidence>
<protein>
    <submittedName>
        <fullName evidence="2">Flagellar hook-associated protein 3 FlgL</fullName>
    </submittedName>
</protein>
<comment type="caution">
    <text evidence="2">The sequence shown here is derived from an EMBL/GenBank/DDBJ whole genome shotgun (WGS) entry which is preliminary data.</text>
</comment>
<reference evidence="2 3" key="1">
    <citation type="submission" date="2020-08" db="EMBL/GenBank/DDBJ databases">
        <title>Genomic Encyclopedia of Type Strains, Phase IV (KMG-IV): sequencing the most valuable type-strain genomes for metagenomic binning, comparative biology and taxonomic classification.</title>
        <authorList>
            <person name="Goeker M."/>
        </authorList>
    </citation>
    <scope>NUCLEOTIDE SEQUENCE [LARGE SCALE GENOMIC DNA]</scope>
    <source>
        <strain evidence="2 3">DSM 102234</strain>
    </source>
</reference>
<dbReference type="AlphaFoldDB" id="A0A7W6E4T3"/>
<accession>A0A7W6E4T3</accession>
<keyword evidence="2" id="KW-0282">Flagellum</keyword>
<dbReference type="RefSeq" id="WP_184565094.1">
    <property type="nucleotide sequence ID" value="NZ_JACIEI010000005.1"/>
</dbReference>
<keyword evidence="3" id="KW-1185">Reference proteome</keyword>
<dbReference type="Gene3D" id="1.20.1330.10">
    <property type="entry name" value="f41 fragment of flagellin, N-terminal domain"/>
    <property type="match status" value="1"/>
</dbReference>
<dbReference type="InterPro" id="IPR046358">
    <property type="entry name" value="Flagellin_C"/>
</dbReference>
<evidence type="ECO:0000313" key="3">
    <source>
        <dbReference type="Proteomes" id="UP000530268"/>
    </source>
</evidence>
<keyword evidence="2" id="KW-0966">Cell projection</keyword>